<feature type="region of interest" description="Disordered" evidence="1">
    <location>
        <begin position="154"/>
        <end position="179"/>
    </location>
</feature>
<dbReference type="EMBL" id="OX465085">
    <property type="protein sequence ID" value="CAI9303848.1"/>
    <property type="molecule type" value="Genomic_DNA"/>
</dbReference>
<protein>
    <submittedName>
        <fullName evidence="2">Uncharacterized protein</fullName>
    </submittedName>
</protein>
<feature type="region of interest" description="Disordered" evidence="1">
    <location>
        <begin position="83"/>
        <end position="134"/>
    </location>
</feature>
<sequence length="474" mass="54087">MVLVNLQHLSHLHLLNCSQCSRKWGRNFKTKLIQTFQELRKLAFPHNGTFSVLSSLSLFSDLVSLACFQSNIEGPSNCVFLVDDESNEDNDQDGENQFEREGLTKSFPIQDSQDEDTPTQMEDIPSNEGLIVDDEPNDMSIILHSKASTRTFNIDLDDYSPSTPQEYTNEADTSEPEPEHVKITAHMAADVSDQVQLQLDSLRSDISNLSKSNSQKVHNNSGDISSLQKTVQLLVNEVKDIKPRKPEGEKVDKSRSIHSHIIHQILDSPNEFEKRRNEKLESIKKMVVEARLKAQQNRVQMVKIEKELIRKQGIKHPALKIKVIKPTNSFTPLSDSSKENWDIHAPPNGTKFNLWPSAIYLVKSGIDIEEVKKGFLLKKPIQVVSVWSKFKNASISKTDIREFQKMSYAFFQGKRTNNSEFIFSEADLPRINQPDIKSLICWLKQRASTNKAYADALQRLRQYVLNMVMDFSVD</sequence>
<proteinExistence type="predicted"/>
<evidence type="ECO:0000313" key="2">
    <source>
        <dbReference type="EMBL" id="CAI9303848.1"/>
    </source>
</evidence>
<dbReference type="AlphaFoldDB" id="A0AA36A3M5"/>
<name>A0AA36A3M5_LACSI</name>
<evidence type="ECO:0000313" key="3">
    <source>
        <dbReference type="Proteomes" id="UP001177003"/>
    </source>
</evidence>
<keyword evidence="3" id="KW-1185">Reference proteome</keyword>
<feature type="compositionally biased region" description="Acidic residues" evidence="1">
    <location>
        <begin position="83"/>
        <end position="96"/>
    </location>
</feature>
<gene>
    <name evidence="2" type="ORF">LSALG_LOCUS42262</name>
</gene>
<feature type="compositionally biased region" description="Polar residues" evidence="1">
    <location>
        <begin position="160"/>
        <end position="171"/>
    </location>
</feature>
<dbReference type="Proteomes" id="UP001177003">
    <property type="component" value="Chromosome 9"/>
</dbReference>
<reference evidence="2" key="1">
    <citation type="submission" date="2023-04" db="EMBL/GenBank/DDBJ databases">
        <authorList>
            <person name="Vijverberg K."/>
            <person name="Xiong W."/>
            <person name="Schranz E."/>
        </authorList>
    </citation>
    <scope>NUCLEOTIDE SEQUENCE</scope>
</reference>
<organism evidence="2 3">
    <name type="scientific">Lactuca saligna</name>
    <name type="common">Willowleaf lettuce</name>
    <dbReference type="NCBI Taxonomy" id="75948"/>
    <lineage>
        <taxon>Eukaryota</taxon>
        <taxon>Viridiplantae</taxon>
        <taxon>Streptophyta</taxon>
        <taxon>Embryophyta</taxon>
        <taxon>Tracheophyta</taxon>
        <taxon>Spermatophyta</taxon>
        <taxon>Magnoliopsida</taxon>
        <taxon>eudicotyledons</taxon>
        <taxon>Gunneridae</taxon>
        <taxon>Pentapetalae</taxon>
        <taxon>asterids</taxon>
        <taxon>campanulids</taxon>
        <taxon>Asterales</taxon>
        <taxon>Asteraceae</taxon>
        <taxon>Cichorioideae</taxon>
        <taxon>Cichorieae</taxon>
        <taxon>Lactucinae</taxon>
        <taxon>Lactuca</taxon>
    </lineage>
</organism>
<accession>A0AA36A3M5</accession>
<evidence type="ECO:0000256" key="1">
    <source>
        <dbReference type="SAM" id="MobiDB-lite"/>
    </source>
</evidence>